<sequence length="583" mass="66641">MYILIVHRLMRGKPAGDQPAGYSGPTSYSAIFRENKLGETQEDFSSQANAVLQKYDIAKPVASERGKCNLENQHHIDQGIRILRRYPDRIICDRLLGRYFVVADVMLPEPTIRYCHESIWSTYGSYLREPRTNERLSIMSRELCKNAMNPLPASSSTKEWTESFSGHKMRWEIVGNLFTIFGLSVMTVADWDALFACDKEGDECNKRQSGENSRECAEDCLALCNDVDSVNDFVSALMSAAYALQSFYEGDTSQQLWRRHGGLASAVTALGLHREADLAYSSTTNISPSFMVSEFRRPFSAMYSLLTNSWQYTTRSERRRDYGGRRGIGNHQEDEILEISLGPPLGAHETQMRRKELKRRCEERYAQMPHELRWQPDDNERHRSKSALQFSLQMALYQEYNLNKFLIDRLPDEGAFNVKQDLVDTARKMLDGILVLCANRDKLTNYAIGFVCLIVYHGTPSAAILSVELLKQSKFPQDLRVSLPRSEIIQNLSIFIGALEWVRPSEGNYMLCIRMRKVIKRILDQVLDMPPPNSCNPDKNAFHDPAPPDLAISSILGPQDEPDFLEWLNSVDWTRDMLQDART</sequence>
<dbReference type="PANTHER" id="PTHR31001">
    <property type="entry name" value="UNCHARACTERIZED TRANSCRIPTIONAL REGULATORY PROTEIN"/>
    <property type="match status" value="1"/>
</dbReference>
<keyword evidence="2" id="KW-0539">Nucleus</keyword>
<dbReference type="EMBL" id="JACCJC010000050">
    <property type="protein sequence ID" value="KAF6232143.1"/>
    <property type="molecule type" value="Genomic_DNA"/>
</dbReference>
<dbReference type="CDD" id="cd12148">
    <property type="entry name" value="fungal_TF_MHR"/>
    <property type="match status" value="1"/>
</dbReference>
<evidence type="ECO:0000256" key="1">
    <source>
        <dbReference type="ARBA" id="ARBA00004123"/>
    </source>
</evidence>
<evidence type="ECO:0000313" key="4">
    <source>
        <dbReference type="Proteomes" id="UP000578531"/>
    </source>
</evidence>
<comment type="subcellular location">
    <subcellularLocation>
        <location evidence="1">Nucleus</location>
    </subcellularLocation>
</comment>
<organism evidence="3 4">
    <name type="scientific">Letharia columbiana</name>
    <dbReference type="NCBI Taxonomy" id="112416"/>
    <lineage>
        <taxon>Eukaryota</taxon>
        <taxon>Fungi</taxon>
        <taxon>Dikarya</taxon>
        <taxon>Ascomycota</taxon>
        <taxon>Pezizomycotina</taxon>
        <taxon>Lecanoromycetes</taxon>
        <taxon>OSLEUM clade</taxon>
        <taxon>Lecanoromycetidae</taxon>
        <taxon>Lecanorales</taxon>
        <taxon>Lecanorineae</taxon>
        <taxon>Parmeliaceae</taxon>
        <taxon>Letharia</taxon>
    </lineage>
</organism>
<evidence type="ECO:0008006" key="5">
    <source>
        <dbReference type="Google" id="ProtNLM"/>
    </source>
</evidence>
<proteinExistence type="predicted"/>
<dbReference type="InterPro" id="IPR050613">
    <property type="entry name" value="Sec_Metabolite_Reg"/>
</dbReference>
<protein>
    <recommendedName>
        <fullName evidence="5">C6 transcription factor</fullName>
    </recommendedName>
</protein>
<reference evidence="3 4" key="1">
    <citation type="journal article" date="2020" name="Genomics">
        <title>Complete, high-quality genomes from long-read metagenomic sequencing of two wolf lichen thalli reveals enigmatic genome architecture.</title>
        <authorList>
            <person name="McKenzie S.K."/>
            <person name="Walston R.F."/>
            <person name="Allen J.L."/>
        </authorList>
    </citation>
    <scope>NUCLEOTIDE SEQUENCE [LARGE SCALE GENOMIC DNA]</scope>
    <source>
        <strain evidence="3">WasteWater2</strain>
    </source>
</reference>
<dbReference type="AlphaFoldDB" id="A0A8H6L1J6"/>
<dbReference type="PANTHER" id="PTHR31001:SF40">
    <property type="entry name" value="ZN(II)2CYS6 TRANSCRIPTION FACTOR (EUROFUNG)"/>
    <property type="match status" value="1"/>
</dbReference>
<gene>
    <name evidence="3" type="ORF">HO173_009526</name>
</gene>
<comment type="caution">
    <text evidence="3">The sequence shown here is derived from an EMBL/GenBank/DDBJ whole genome shotgun (WGS) entry which is preliminary data.</text>
</comment>
<dbReference type="Proteomes" id="UP000578531">
    <property type="component" value="Unassembled WGS sequence"/>
</dbReference>
<evidence type="ECO:0000313" key="3">
    <source>
        <dbReference type="EMBL" id="KAF6232143.1"/>
    </source>
</evidence>
<dbReference type="RefSeq" id="XP_037161572.1">
    <property type="nucleotide sequence ID" value="XM_037311416.1"/>
</dbReference>
<dbReference type="GeneID" id="59291177"/>
<dbReference type="GO" id="GO:0005634">
    <property type="term" value="C:nucleus"/>
    <property type="evidence" value="ECO:0007669"/>
    <property type="project" value="UniProtKB-SubCell"/>
</dbReference>
<name>A0A8H6L1J6_9LECA</name>
<keyword evidence="4" id="KW-1185">Reference proteome</keyword>
<accession>A0A8H6L1J6</accession>
<evidence type="ECO:0000256" key="2">
    <source>
        <dbReference type="ARBA" id="ARBA00023242"/>
    </source>
</evidence>
<dbReference type="OrthoDB" id="4898680at2759"/>